<dbReference type="SMART" id="SM00326">
    <property type="entry name" value="SH3"/>
    <property type="match status" value="1"/>
</dbReference>
<dbReference type="PROSITE" id="PS50002">
    <property type="entry name" value="SH3"/>
    <property type="match status" value="1"/>
</dbReference>
<proteinExistence type="predicted"/>
<feature type="region of interest" description="Disordered" evidence="3">
    <location>
        <begin position="193"/>
        <end position="220"/>
    </location>
</feature>
<gene>
    <name evidence="5" type="ORF">NMOB1V02_LOCUS12433</name>
</gene>
<dbReference type="AlphaFoldDB" id="A0A7R9C0D0"/>
<feature type="domain" description="SH3" evidence="4">
    <location>
        <begin position="75"/>
        <end position="136"/>
    </location>
</feature>
<dbReference type="EMBL" id="OA892061">
    <property type="protein sequence ID" value="CAD7284829.1"/>
    <property type="molecule type" value="Genomic_DNA"/>
</dbReference>
<dbReference type="Gene3D" id="2.30.30.40">
    <property type="entry name" value="SH3 Domains"/>
    <property type="match status" value="1"/>
</dbReference>
<dbReference type="InterPro" id="IPR001452">
    <property type="entry name" value="SH3_domain"/>
</dbReference>
<organism evidence="5">
    <name type="scientific">Notodromas monacha</name>
    <dbReference type="NCBI Taxonomy" id="399045"/>
    <lineage>
        <taxon>Eukaryota</taxon>
        <taxon>Metazoa</taxon>
        <taxon>Ecdysozoa</taxon>
        <taxon>Arthropoda</taxon>
        <taxon>Crustacea</taxon>
        <taxon>Oligostraca</taxon>
        <taxon>Ostracoda</taxon>
        <taxon>Podocopa</taxon>
        <taxon>Podocopida</taxon>
        <taxon>Cypridocopina</taxon>
        <taxon>Cypridoidea</taxon>
        <taxon>Cyprididae</taxon>
        <taxon>Notodromas</taxon>
    </lineage>
</organism>
<feature type="compositionally biased region" description="Low complexity" evidence="3">
    <location>
        <begin position="193"/>
        <end position="203"/>
    </location>
</feature>
<keyword evidence="1 2" id="KW-0728">SH3 domain</keyword>
<dbReference type="CDD" id="cd11793">
    <property type="entry name" value="SH3_ephexin1_like"/>
    <property type="match status" value="1"/>
</dbReference>
<evidence type="ECO:0000256" key="1">
    <source>
        <dbReference type="ARBA" id="ARBA00022443"/>
    </source>
</evidence>
<sequence length="220" mass="24665">MIQIQEEFDETMLPGKLPDGINKAHVMLVTLLENREGKTVEMVLACPGDSERARWTEAVTPRRSSDPNEVIYEEWDCPQVQAIHPYTAQQPDELSLETSDVVNVFKKTADGWYQGERIRDGERGWFPGNFCEEIASAHVRARNLRQRYRLLVLSGSYLEEKRRVSVGKAAMFYVPLAADAAVATTTTTTTAATAVGNNNNNNNNKRRERKSASSVFAPAM</sequence>
<evidence type="ECO:0000313" key="6">
    <source>
        <dbReference type="Proteomes" id="UP000678499"/>
    </source>
</evidence>
<dbReference type="SUPFAM" id="SSF50044">
    <property type="entry name" value="SH3-domain"/>
    <property type="match status" value="1"/>
</dbReference>
<dbReference type="GO" id="GO:0005085">
    <property type="term" value="F:guanyl-nucleotide exchange factor activity"/>
    <property type="evidence" value="ECO:0007669"/>
    <property type="project" value="InterPro"/>
</dbReference>
<dbReference type="OrthoDB" id="27593at2759"/>
<protein>
    <recommendedName>
        <fullName evidence="4">SH3 domain-containing protein</fullName>
    </recommendedName>
</protein>
<evidence type="ECO:0000313" key="5">
    <source>
        <dbReference type="EMBL" id="CAD7284829.1"/>
    </source>
</evidence>
<keyword evidence="6" id="KW-1185">Reference proteome</keyword>
<dbReference type="Pfam" id="PF00018">
    <property type="entry name" value="SH3_1"/>
    <property type="match status" value="1"/>
</dbReference>
<name>A0A7R9C0D0_9CRUS</name>
<dbReference type="PANTHER" id="PTHR12845:SF5">
    <property type="entry name" value="EPHEXIN, ISOFORM D"/>
    <property type="match status" value="1"/>
</dbReference>
<dbReference type="Proteomes" id="UP000678499">
    <property type="component" value="Unassembled WGS sequence"/>
</dbReference>
<reference evidence="5" key="1">
    <citation type="submission" date="2020-11" db="EMBL/GenBank/DDBJ databases">
        <authorList>
            <person name="Tran Van P."/>
        </authorList>
    </citation>
    <scope>NUCLEOTIDE SEQUENCE</scope>
</reference>
<evidence type="ECO:0000259" key="4">
    <source>
        <dbReference type="PROSITE" id="PS50002"/>
    </source>
</evidence>
<dbReference type="InterPro" id="IPR036028">
    <property type="entry name" value="SH3-like_dom_sf"/>
</dbReference>
<evidence type="ECO:0000256" key="3">
    <source>
        <dbReference type="SAM" id="MobiDB-lite"/>
    </source>
</evidence>
<dbReference type="InterPro" id="IPR047271">
    <property type="entry name" value="Ephexin-like"/>
</dbReference>
<evidence type="ECO:0000256" key="2">
    <source>
        <dbReference type="PROSITE-ProRule" id="PRU00192"/>
    </source>
</evidence>
<dbReference type="PANTHER" id="PTHR12845">
    <property type="entry name" value="GUANINE NUCLEOTIDE EXCHANGE FACTOR"/>
    <property type="match status" value="1"/>
</dbReference>
<accession>A0A7R9C0D0</accession>
<dbReference type="EMBL" id="CAJPEX010010024">
    <property type="protein sequence ID" value="CAG0924981.1"/>
    <property type="molecule type" value="Genomic_DNA"/>
</dbReference>